<comment type="caution">
    <text evidence="1">The sequence shown here is derived from an EMBL/GenBank/DDBJ whole genome shotgun (WGS) entry which is preliminary data.</text>
</comment>
<organism evidence="1 2">
    <name type="scientific">Pedobacter petrophilus</name>
    <dbReference type="NCBI Taxonomy" id="1908241"/>
    <lineage>
        <taxon>Bacteria</taxon>
        <taxon>Pseudomonadati</taxon>
        <taxon>Bacteroidota</taxon>
        <taxon>Sphingobacteriia</taxon>
        <taxon>Sphingobacteriales</taxon>
        <taxon>Sphingobacteriaceae</taxon>
        <taxon>Pedobacter</taxon>
    </lineage>
</organism>
<gene>
    <name evidence="1" type="ORF">GJU39_14990</name>
</gene>
<sequence length="45" mass="5098">MIIELTNEKMITTNGGKETTPEDIGYEVGHWVGKALIVWATFFKK</sequence>
<evidence type="ECO:0000313" key="2">
    <source>
        <dbReference type="Proteomes" id="UP000487757"/>
    </source>
</evidence>
<dbReference type="Proteomes" id="UP000487757">
    <property type="component" value="Unassembled WGS sequence"/>
</dbReference>
<reference evidence="1 2" key="1">
    <citation type="submission" date="2019-11" db="EMBL/GenBank/DDBJ databases">
        <title>Pedobacter petrophilus genome.</title>
        <authorList>
            <person name="Feldbauer M.J."/>
            <person name="Newman J.D."/>
        </authorList>
    </citation>
    <scope>NUCLEOTIDE SEQUENCE [LARGE SCALE GENOMIC DNA]</scope>
    <source>
        <strain evidence="1 2">LMG 29686</strain>
    </source>
</reference>
<dbReference type="EMBL" id="WKKH01000024">
    <property type="protein sequence ID" value="MRX77391.1"/>
    <property type="molecule type" value="Genomic_DNA"/>
</dbReference>
<accession>A0A7K0G114</accession>
<dbReference type="AlphaFoldDB" id="A0A7K0G114"/>
<keyword evidence="2" id="KW-1185">Reference proteome</keyword>
<proteinExistence type="predicted"/>
<dbReference type="OrthoDB" id="7054794at2"/>
<protein>
    <submittedName>
        <fullName evidence="1">Uncharacterized protein</fullName>
    </submittedName>
</protein>
<dbReference type="RefSeq" id="WP_154281769.1">
    <property type="nucleotide sequence ID" value="NZ_JBHUJQ010000001.1"/>
</dbReference>
<evidence type="ECO:0000313" key="1">
    <source>
        <dbReference type="EMBL" id="MRX77391.1"/>
    </source>
</evidence>
<name>A0A7K0G114_9SPHI</name>